<evidence type="ECO:0000256" key="4">
    <source>
        <dbReference type="PROSITE-ProRule" id="PRU00108"/>
    </source>
</evidence>
<feature type="region of interest" description="Disordered" evidence="6">
    <location>
        <begin position="674"/>
        <end position="700"/>
    </location>
</feature>
<dbReference type="Gene3D" id="3.40.50.300">
    <property type="entry name" value="P-loop containing nucleotide triphosphate hydrolases"/>
    <property type="match status" value="1"/>
</dbReference>
<reference evidence="9" key="1">
    <citation type="submission" date="2023-05" db="EMBL/GenBank/DDBJ databases">
        <title>Nepenthes gracilis genome sequencing.</title>
        <authorList>
            <person name="Fukushima K."/>
        </authorList>
    </citation>
    <scope>NUCLEOTIDE SEQUENCE</scope>
    <source>
        <strain evidence="9">SING2019-196</strain>
    </source>
</reference>
<feature type="domain" description="RecA family profile 2" evidence="8">
    <location>
        <begin position="351"/>
        <end position="402"/>
    </location>
</feature>
<feature type="DNA-binding region" description="Homeobox" evidence="4">
    <location>
        <begin position="108"/>
        <end position="172"/>
    </location>
</feature>
<dbReference type="Gene3D" id="1.10.10.60">
    <property type="entry name" value="Homeodomain-like"/>
    <property type="match status" value="1"/>
</dbReference>
<feature type="domain" description="Homeobox" evidence="7">
    <location>
        <begin position="106"/>
        <end position="171"/>
    </location>
</feature>
<feature type="region of interest" description="Disordered" evidence="6">
    <location>
        <begin position="166"/>
        <end position="213"/>
    </location>
</feature>
<comment type="caution">
    <text evidence="9">The sequence shown here is derived from an EMBL/GenBank/DDBJ whole genome shotgun (WGS) entry which is preliminary data.</text>
</comment>
<dbReference type="InterPro" id="IPR049428">
    <property type="entry name" value="RecA-like_N"/>
</dbReference>
<dbReference type="InterPro" id="IPR027417">
    <property type="entry name" value="P-loop_NTPase"/>
</dbReference>
<keyword evidence="10" id="KW-1185">Reference proteome</keyword>
<feature type="region of interest" description="Disordered" evidence="6">
    <location>
        <begin position="1"/>
        <end position="35"/>
    </location>
</feature>
<evidence type="ECO:0000256" key="2">
    <source>
        <dbReference type="ARBA" id="ARBA00022741"/>
    </source>
</evidence>
<evidence type="ECO:0000259" key="7">
    <source>
        <dbReference type="PROSITE" id="PS50071"/>
    </source>
</evidence>
<protein>
    <recommendedName>
        <fullName evidence="11">Homeobox domain-containing protein</fullName>
    </recommendedName>
</protein>
<evidence type="ECO:0000313" key="9">
    <source>
        <dbReference type="EMBL" id="GMH24534.1"/>
    </source>
</evidence>
<feature type="region of interest" description="Disordered" evidence="6">
    <location>
        <begin position="601"/>
        <end position="639"/>
    </location>
</feature>
<dbReference type="GO" id="GO:0008094">
    <property type="term" value="F:ATP-dependent activity, acting on DNA"/>
    <property type="evidence" value="ECO:0007669"/>
    <property type="project" value="InterPro"/>
</dbReference>
<dbReference type="AlphaFoldDB" id="A0AAD3T8C6"/>
<name>A0AAD3T8C6_NEPGR</name>
<keyword evidence="4 5" id="KW-0539">Nucleus</keyword>
<dbReference type="CDD" id="cd00086">
    <property type="entry name" value="homeodomain"/>
    <property type="match status" value="1"/>
</dbReference>
<keyword evidence="2" id="KW-0547">Nucleotide-binding</keyword>
<keyword evidence="4 5" id="KW-0238">DNA-binding</keyword>
<dbReference type="Pfam" id="PF00046">
    <property type="entry name" value="Homeodomain"/>
    <property type="match status" value="1"/>
</dbReference>
<feature type="compositionally biased region" description="Pro residues" evidence="6">
    <location>
        <begin position="7"/>
        <end position="19"/>
    </location>
</feature>
<feature type="compositionally biased region" description="Basic and acidic residues" evidence="6">
    <location>
        <begin position="189"/>
        <end position="200"/>
    </location>
</feature>
<feature type="compositionally biased region" description="Basic and acidic residues" evidence="6">
    <location>
        <begin position="674"/>
        <end position="687"/>
    </location>
</feature>
<evidence type="ECO:0000256" key="1">
    <source>
        <dbReference type="ARBA" id="ARBA00004123"/>
    </source>
</evidence>
<organism evidence="9 10">
    <name type="scientific">Nepenthes gracilis</name>
    <name type="common">Slender pitcher plant</name>
    <dbReference type="NCBI Taxonomy" id="150966"/>
    <lineage>
        <taxon>Eukaryota</taxon>
        <taxon>Viridiplantae</taxon>
        <taxon>Streptophyta</taxon>
        <taxon>Embryophyta</taxon>
        <taxon>Tracheophyta</taxon>
        <taxon>Spermatophyta</taxon>
        <taxon>Magnoliopsida</taxon>
        <taxon>eudicotyledons</taxon>
        <taxon>Gunneridae</taxon>
        <taxon>Pentapetalae</taxon>
        <taxon>Caryophyllales</taxon>
        <taxon>Nepenthaceae</taxon>
        <taxon>Nepenthes</taxon>
    </lineage>
</organism>
<dbReference type="InterPro" id="IPR009057">
    <property type="entry name" value="Homeodomain-like_sf"/>
</dbReference>
<sequence>MGWDNKSPPPPPPPPPLPQLEPNHHQHQNNDIVDGGNGAAAVGGVLYVKVMTDEQLEILRTQIAVYATICEQLVEMHKAITAQQDLAGVRLGNLYWDPLVTSAGHKITARQRWTPTPMQLQILERIFDKGLGIPSKQKIKDITAELSLHGQISETNVYNWFQNRRARSKRKQPNTAPSNAESEVETDAESPKEKKREPENLKLQASSTPGAEDLSFQSREISSEMLSVDPQTDKLELVLPSNGCSKPSQSLGQPSFYGSILQSSIHAGIDHLIGKLEMPGSYNPYQQADDYSMSDFVSLKLDFGLQVFTVDLPKRHAAKGHGVITYSVSTLTSCVEIEDEIGMQQIRCKIGVYYGNPEVTSGGIALKFFASLCLEIWPIGKVKFVNGDEDIGLRVRVRVQKEFQDQSECNCCGGCLDVEESRDCISRLLKGVHMENVCDTNHLNADALLPPRKRLLAGLKKQNFESPSQCSQENSNSVSLSRIDARIKSLMESYKNGLNMSLEEITVASGSAAAAAARAAEAARAAAEEKSAIAAKAVAAAKRALDLVASYSEQRSSKERYQKKNKLKKHVPVQLLYKKYQPVKNCRTDEELARKLHRAMNSSPRISKKFPDSDSKNHKHKKLKISSTNENGRFPNGISIKEGNCLPTLSRDDKPREIGSEAFIEESGIANLDDKVSKSITPDKIEETSGDAESNQSVEKNFEASDDLCTNGRKRGRIKQKKLSLSLCSFKDQANPRDELNPTSSTSVREATDESVERGLSFPSMGPIADGIQSIGATTTWKCQDFKVSNCMKQNKVVQS</sequence>
<evidence type="ECO:0000313" key="10">
    <source>
        <dbReference type="Proteomes" id="UP001279734"/>
    </source>
</evidence>
<proteinExistence type="predicted"/>
<dbReference type="InterPro" id="IPR020587">
    <property type="entry name" value="RecA_monomer-monomer_interface"/>
</dbReference>
<keyword evidence="4 5" id="KW-0371">Homeobox</keyword>
<evidence type="ECO:0000256" key="5">
    <source>
        <dbReference type="RuleBase" id="RU000682"/>
    </source>
</evidence>
<keyword evidence="3" id="KW-0067">ATP-binding</keyword>
<dbReference type="GO" id="GO:0003677">
    <property type="term" value="F:DNA binding"/>
    <property type="evidence" value="ECO:0007669"/>
    <property type="project" value="UniProtKB-UniRule"/>
</dbReference>
<dbReference type="SUPFAM" id="SSF46689">
    <property type="entry name" value="Homeodomain-like"/>
    <property type="match status" value="1"/>
</dbReference>
<dbReference type="InterPro" id="IPR001356">
    <property type="entry name" value="HD"/>
</dbReference>
<evidence type="ECO:0008006" key="11">
    <source>
        <dbReference type="Google" id="ProtNLM"/>
    </source>
</evidence>
<accession>A0AAD3T8C6</accession>
<dbReference type="GO" id="GO:0006259">
    <property type="term" value="P:DNA metabolic process"/>
    <property type="evidence" value="ECO:0007669"/>
    <property type="project" value="InterPro"/>
</dbReference>
<dbReference type="PROSITE" id="PS50163">
    <property type="entry name" value="RECA_3"/>
    <property type="match status" value="1"/>
</dbReference>
<evidence type="ECO:0000256" key="3">
    <source>
        <dbReference type="ARBA" id="ARBA00022840"/>
    </source>
</evidence>
<gene>
    <name evidence="9" type="ORF">Nepgr_026377</name>
</gene>
<feature type="region of interest" description="Disordered" evidence="6">
    <location>
        <begin position="734"/>
        <end position="766"/>
    </location>
</feature>
<dbReference type="Proteomes" id="UP001279734">
    <property type="component" value="Unassembled WGS sequence"/>
</dbReference>
<dbReference type="GO" id="GO:0005634">
    <property type="term" value="C:nucleus"/>
    <property type="evidence" value="ECO:0007669"/>
    <property type="project" value="UniProtKB-SubCell"/>
</dbReference>
<dbReference type="PROSITE" id="PS50071">
    <property type="entry name" value="HOMEOBOX_2"/>
    <property type="match status" value="1"/>
</dbReference>
<comment type="subcellular location">
    <subcellularLocation>
        <location evidence="1 4 5">Nucleus</location>
    </subcellularLocation>
</comment>
<dbReference type="PANTHER" id="PTHR35477:SF1">
    <property type="entry name" value="OS06G0728500 PROTEIN"/>
    <property type="match status" value="1"/>
</dbReference>
<dbReference type="EMBL" id="BSYO01000028">
    <property type="protein sequence ID" value="GMH24534.1"/>
    <property type="molecule type" value="Genomic_DNA"/>
</dbReference>
<evidence type="ECO:0000256" key="6">
    <source>
        <dbReference type="SAM" id="MobiDB-lite"/>
    </source>
</evidence>
<dbReference type="SMART" id="SM00389">
    <property type="entry name" value="HOX"/>
    <property type="match status" value="1"/>
</dbReference>
<evidence type="ECO:0000259" key="8">
    <source>
        <dbReference type="PROSITE" id="PS50163"/>
    </source>
</evidence>
<dbReference type="Pfam" id="PF00154">
    <property type="entry name" value="RecA_N"/>
    <property type="match status" value="1"/>
</dbReference>
<dbReference type="PANTHER" id="PTHR35477">
    <property type="entry name" value="OS06G0728500 PROTEIN"/>
    <property type="match status" value="1"/>
</dbReference>
<feature type="compositionally biased region" description="Polar residues" evidence="6">
    <location>
        <begin position="203"/>
        <end position="213"/>
    </location>
</feature>
<dbReference type="GO" id="GO:0005524">
    <property type="term" value="F:ATP binding"/>
    <property type="evidence" value="ECO:0007669"/>
    <property type="project" value="UniProtKB-KW"/>
</dbReference>